<dbReference type="SUPFAM" id="SSF53098">
    <property type="entry name" value="Ribonuclease H-like"/>
    <property type="match status" value="1"/>
</dbReference>
<dbReference type="EMBL" id="JABZGW010000270">
    <property type="protein sequence ID" value="MBF4808228.1"/>
    <property type="molecule type" value="Genomic_DNA"/>
</dbReference>
<protein>
    <submittedName>
        <fullName evidence="3">Transposase family protein</fullName>
    </submittedName>
</protein>
<dbReference type="AlphaFoldDB" id="A0A930W1S3"/>
<dbReference type="InterPro" id="IPR012337">
    <property type="entry name" value="RNaseH-like_sf"/>
</dbReference>
<dbReference type="PANTHER" id="PTHR46889:SF4">
    <property type="entry name" value="TRANSPOSASE INSO FOR INSERTION SEQUENCE ELEMENT IS911B-RELATED"/>
    <property type="match status" value="1"/>
</dbReference>
<reference evidence="3" key="1">
    <citation type="submission" date="2020-04" db="EMBL/GenBank/DDBJ databases">
        <title>Deep metagenomics examines the oral microbiome during advanced dental caries in children, revealing novel taxa and co-occurrences with host molecules.</title>
        <authorList>
            <person name="Baker J.L."/>
            <person name="Morton J.T."/>
            <person name="Dinis M."/>
            <person name="Alvarez R."/>
            <person name="Tran N.C."/>
            <person name="Knight R."/>
            <person name="Edlund A."/>
        </authorList>
    </citation>
    <scope>NUCLEOTIDE SEQUENCE</scope>
    <source>
        <strain evidence="3">JCVI_38_bin.5</strain>
    </source>
</reference>
<dbReference type="Gene3D" id="3.30.420.10">
    <property type="entry name" value="Ribonuclease H-like superfamily/Ribonuclease H"/>
    <property type="match status" value="1"/>
</dbReference>
<dbReference type="GO" id="GO:0003676">
    <property type="term" value="F:nucleic acid binding"/>
    <property type="evidence" value="ECO:0007669"/>
    <property type="project" value="InterPro"/>
</dbReference>
<organism evidence="3 4">
    <name type="scientific">Lancefieldella rimae</name>
    <dbReference type="NCBI Taxonomy" id="1383"/>
    <lineage>
        <taxon>Bacteria</taxon>
        <taxon>Bacillati</taxon>
        <taxon>Actinomycetota</taxon>
        <taxon>Coriobacteriia</taxon>
        <taxon>Coriobacteriales</taxon>
        <taxon>Atopobiaceae</taxon>
        <taxon>Lancefieldella</taxon>
    </lineage>
</organism>
<feature type="region of interest" description="Disordered" evidence="1">
    <location>
        <begin position="57"/>
        <end position="88"/>
    </location>
</feature>
<feature type="domain" description="Integrase catalytic" evidence="2">
    <location>
        <begin position="6"/>
        <end position="88"/>
    </location>
</feature>
<sequence>MSRNFHASAPDELWLTDITEFRLPYAKVYLSAIIDCFDGKCISWSIGRHSSKQLANSSLTKALSQRRPKAHTTIHSDRGGHHPVGLSG</sequence>
<dbReference type="InterPro" id="IPR050900">
    <property type="entry name" value="Transposase_IS3/IS150/IS904"/>
</dbReference>
<dbReference type="PROSITE" id="PS50994">
    <property type="entry name" value="INTEGRASE"/>
    <property type="match status" value="1"/>
</dbReference>
<evidence type="ECO:0000259" key="2">
    <source>
        <dbReference type="PROSITE" id="PS50994"/>
    </source>
</evidence>
<accession>A0A930W1S3</accession>
<evidence type="ECO:0000313" key="4">
    <source>
        <dbReference type="Proteomes" id="UP000698335"/>
    </source>
</evidence>
<dbReference type="InterPro" id="IPR036397">
    <property type="entry name" value="RNaseH_sf"/>
</dbReference>
<dbReference type="Proteomes" id="UP000698335">
    <property type="component" value="Unassembled WGS sequence"/>
</dbReference>
<evidence type="ECO:0000313" key="3">
    <source>
        <dbReference type="EMBL" id="MBF4808228.1"/>
    </source>
</evidence>
<dbReference type="Pfam" id="PF00665">
    <property type="entry name" value="rve"/>
    <property type="match status" value="1"/>
</dbReference>
<proteinExistence type="predicted"/>
<dbReference type="InterPro" id="IPR001584">
    <property type="entry name" value="Integrase_cat-core"/>
</dbReference>
<dbReference type="GO" id="GO:0015074">
    <property type="term" value="P:DNA integration"/>
    <property type="evidence" value="ECO:0007669"/>
    <property type="project" value="InterPro"/>
</dbReference>
<evidence type="ECO:0000256" key="1">
    <source>
        <dbReference type="SAM" id="MobiDB-lite"/>
    </source>
</evidence>
<gene>
    <name evidence="3" type="ORF">HXK26_05985</name>
</gene>
<comment type="caution">
    <text evidence="3">The sequence shown here is derived from an EMBL/GenBank/DDBJ whole genome shotgun (WGS) entry which is preliminary data.</text>
</comment>
<name>A0A930W1S3_9ACTN</name>
<dbReference type="PANTHER" id="PTHR46889">
    <property type="entry name" value="TRANSPOSASE INSF FOR INSERTION SEQUENCE IS3B-RELATED"/>
    <property type="match status" value="1"/>
</dbReference>